<feature type="region of interest" description="Disordered" evidence="1">
    <location>
        <begin position="241"/>
        <end position="262"/>
    </location>
</feature>
<organism evidence="2">
    <name type="scientific">Noctiluca scintillans</name>
    <name type="common">Sea sparkle</name>
    <name type="synonym">Red tide dinoflagellate</name>
    <dbReference type="NCBI Taxonomy" id="2966"/>
    <lineage>
        <taxon>Eukaryota</taxon>
        <taxon>Sar</taxon>
        <taxon>Alveolata</taxon>
        <taxon>Dinophyceae</taxon>
        <taxon>Noctilucales</taxon>
        <taxon>Noctilucaceae</taxon>
        <taxon>Noctiluca</taxon>
    </lineage>
</organism>
<feature type="region of interest" description="Disordered" evidence="1">
    <location>
        <begin position="140"/>
        <end position="165"/>
    </location>
</feature>
<dbReference type="AlphaFoldDB" id="A0A7S0ZZC1"/>
<accession>A0A7S0ZZC1</accession>
<feature type="region of interest" description="Disordered" evidence="1">
    <location>
        <begin position="46"/>
        <end position="75"/>
    </location>
</feature>
<protein>
    <submittedName>
        <fullName evidence="2">Uncharacterized protein</fullName>
    </submittedName>
</protein>
<proteinExistence type="predicted"/>
<evidence type="ECO:0000256" key="1">
    <source>
        <dbReference type="SAM" id="MobiDB-lite"/>
    </source>
</evidence>
<reference evidence="2" key="1">
    <citation type="submission" date="2021-01" db="EMBL/GenBank/DDBJ databases">
        <authorList>
            <person name="Corre E."/>
            <person name="Pelletier E."/>
            <person name="Niang G."/>
            <person name="Scheremetjew M."/>
            <person name="Finn R."/>
            <person name="Kale V."/>
            <person name="Holt S."/>
            <person name="Cochrane G."/>
            <person name="Meng A."/>
            <person name="Brown T."/>
            <person name="Cohen L."/>
        </authorList>
    </citation>
    <scope>NUCLEOTIDE SEQUENCE</scope>
</reference>
<feature type="compositionally biased region" description="Basic and acidic residues" evidence="1">
    <location>
        <begin position="245"/>
        <end position="262"/>
    </location>
</feature>
<dbReference type="EMBL" id="HBFQ01016857">
    <property type="protein sequence ID" value="CAD8837366.1"/>
    <property type="molecule type" value="Transcribed_RNA"/>
</dbReference>
<sequence length="276" mass="29396">MLAEKTQGLADAKKRGEELTIAEKHAMTEAQQDAAEAQRALAALNAQTEGAKPVEAVESSPEAKTVPPAVMGGSGRSEIDAYERLVNANKLLAEKTQGLANAKKRGDELTIEEKHALTEAQQDAAEAQKVLAALSAQTEGAKPVEAVESSPEAKTVPPAVMGGSGRSEIDAYERLVNANKLLAEKTQGLADAKKRGEELTIAEKHVMTEAQEDAAEAQRALEAQRSLAAIAIQADQTKPIQLVGESHRTKESGKKSQDKVEESFVHSLAARIMHPR</sequence>
<name>A0A7S0ZZC1_NOCSC</name>
<gene>
    <name evidence="2" type="ORF">NSCI0253_LOCUS11714</name>
</gene>
<evidence type="ECO:0000313" key="2">
    <source>
        <dbReference type="EMBL" id="CAD8837366.1"/>
    </source>
</evidence>